<accession>A0A0G1AX07</accession>
<proteinExistence type="predicted"/>
<dbReference type="EMBL" id="LCCU01000006">
    <property type="protein sequence ID" value="KKS38611.1"/>
    <property type="molecule type" value="Genomic_DNA"/>
</dbReference>
<name>A0A0G1AX07_UNCKA</name>
<evidence type="ECO:0000313" key="1">
    <source>
        <dbReference type="EMBL" id="KKS38611.1"/>
    </source>
</evidence>
<dbReference type="GO" id="GO:0016787">
    <property type="term" value="F:hydrolase activity"/>
    <property type="evidence" value="ECO:0007669"/>
    <property type="project" value="UniProtKB-KW"/>
</dbReference>
<gene>
    <name evidence="1" type="ORF">UV00_C0006G0009</name>
</gene>
<evidence type="ECO:0000313" key="2">
    <source>
        <dbReference type="Proteomes" id="UP000033847"/>
    </source>
</evidence>
<comment type="caution">
    <text evidence="1">The sequence shown here is derived from an EMBL/GenBank/DDBJ whole genome shotgun (WGS) entry which is preliminary data.</text>
</comment>
<dbReference type="PANTHER" id="PTHR39189:SF1">
    <property type="entry name" value="UPF0173 METAL-DEPENDENT HYDROLASE YTKL"/>
    <property type="match status" value="1"/>
</dbReference>
<reference evidence="1 2" key="1">
    <citation type="journal article" date="2015" name="Nature">
        <title>rRNA introns, odd ribosomes, and small enigmatic genomes across a large radiation of phyla.</title>
        <authorList>
            <person name="Brown C.T."/>
            <person name="Hug L.A."/>
            <person name="Thomas B.C."/>
            <person name="Sharon I."/>
            <person name="Castelle C.J."/>
            <person name="Singh A."/>
            <person name="Wilkins M.J."/>
            <person name="Williams K.H."/>
            <person name="Banfield J.F."/>
        </authorList>
    </citation>
    <scope>NUCLEOTIDE SEQUENCE [LARGE SCALE GENOMIC DNA]</scope>
</reference>
<keyword evidence="1" id="KW-0378">Hydrolase</keyword>
<dbReference type="InterPro" id="IPR036866">
    <property type="entry name" value="RibonucZ/Hydroxyglut_hydro"/>
</dbReference>
<dbReference type="PANTHER" id="PTHR39189">
    <property type="entry name" value="UPF0173 METAL-DEPENDENT HYDROLASE YTKL"/>
    <property type="match status" value="1"/>
</dbReference>
<dbReference type="SUPFAM" id="SSF56281">
    <property type="entry name" value="Metallo-hydrolase/oxidoreductase"/>
    <property type="match status" value="1"/>
</dbReference>
<dbReference type="Proteomes" id="UP000033847">
    <property type="component" value="Unassembled WGS sequence"/>
</dbReference>
<dbReference type="Gene3D" id="3.60.15.10">
    <property type="entry name" value="Ribonuclease Z/Hydroxyacylglutathione hydrolase-like"/>
    <property type="match status" value="1"/>
</dbReference>
<organism evidence="1 2">
    <name type="scientific">candidate division WWE3 bacterium GW2011_GWF1_42_14</name>
    <dbReference type="NCBI Taxonomy" id="1619138"/>
    <lineage>
        <taxon>Bacteria</taxon>
        <taxon>Katanobacteria</taxon>
    </lineage>
</organism>
<dbReference type="Pfam" id="PF13483">
    <property type="entry name" value="Lactamase_B_3"/>
    <property type="match status" value="1"/>
</dbReference>
<dbReference type="AlphaFoldDB" id="A0A0G1AX07"/>
<protein>
    <submittedName>
        <fullName evidence="1">Zn-dependent hydrolase of the beta-lactamase fold-like protein</fullName>
    </submittedName>
</protein>
<sequence>MEITYIGHSCFKIKGKKDLTIVIDPYDPKIGYKLPKMDADILLTTHNHFDHYNISGVSGYKLLIDGPGEYEVNGAFIYGIPTFHDDKKGDERGTQTMYVIDIDGFTLMHLGDLGHELNTELLEKISKVDVLMIPIGGVYTINAEKAAQVISSLEPGIVLPMHYKTDDLVGFDDLQGLDKFMDEMGIENNVKREEKLKISSGSDIPEDTEVIILKPAH</sequence>